<proteinExistence type="predicted"/>
<evidence type="ECO:0000313" key="3">
    <source>
        <dbReference type="Proteomes" id="UP000762676"/>
    </source>
</evidence>
<reference evidence="2 3" key="1">
    <citation type="journal article" date="2021" name="Elife">
        <title>Chloroplast acquisition without the gene transfer in kleptoplastic sea slugs, Plakobranchus ocellatus.</title>
        <authorList>
            <person name="Maeda T."/>
            <person name="Takahashi S."/>
            <person name="Yoshida T."/>
            <person name="Shimamura S."/>
            <person name="Takaki Y."/>
            <person name="Nagai Y."/>
            <person name="Toyoda A."/>
            <person name="Suzuki Y."/>
            <person name="Arimoto A."/>
            <person name="Ishii H."/>
            <person name="Satoh N."/>
            <person name="Nishiyama T."/>
            <person name="Hasebe M."/>
            <person name="Maruyama T."/>
            <person name="Minagawa J."/>
            <person name="Obokata J."/>
            <person name="Shigenobu S."/>
        </authorList>
    </citation>
    <scope>NUCLEOTIDE SEQUENCE [LARGE SCALE GENOMIC DNA]</scope>
</reference>
<organism evidence="2 3">
    <name type="scientific">Elysia marginata</name>
    <dbReference type="NCBI Taxonomy" id="1093978"/>
    <lineage>
        <taxon>Eukaryota</taxon>
        <taxon>Metazoa</taxon>
        <taxon>Spiralia</taxon>
        <taxon>Lophotrochozoa</taxon>
        <taxon>Mollusca</taxon>
        <taxon>Gastropoda</taxon>
        <taxon>Heterobranchia</taxon>
        <taxon>Euthyneura</taxon>
        <taxon>Panpulmonata</taxon>
        <taxon>Sacoglossa</taxon>
        <taxon>Placobranchoidea</taxon>
        <taxon>Plakobranchidae</taxon>
        <taxon>Elysia</taxon>
    </lineage>
</organism>
<sequence length="126" mass="14547">MPMTLPSWQSQKNNFRLCWIASLTNAKHGDQRKEDQDDAHWKGHKGAYNNSRKRSARAGLKILIPWTLDHGGCCHSERGTKLIRIGKTGQKFWKNKELLRRNVGLNTRKRLLACYIFSVFSYGCEA</sequence>
<dbReference type="EMBL" id="BMAT01013177">
    <property type="protein sequence ID" value="GFS07061.1"/>
    <property type="molecule type" value="Genomic_DNA"/>
</dbReference>
<dbReference type="Proteomes" id="UP000762676">
    <property type="component" value="Unassembled WGS sequence"/>
</dbReference>
<evidence type="ECO:0000313" key="2">
    <source>
        <dbReference type="EMBL" id="GFS07061.1"/>
    </source>
</evidence>
<protein>
    <submittedName>
        <fullName evidence="2">UDP-glucuronosyltransferase 2A1-like</fullName>
    </submittedName>
</protein>
<feature type="region of interest" description="Disordered" evidence="1">
    <location>
        <begin position="30"/>
        <end position="49"/>
    </location>
</feature>
<evidence type="ECO:0000256" key="1">
    <source>
        <dbReference type="SAM" id="MobiDB-lite"/>
    </source>
</evidence>
<keyword evidence="3" id="KW-1185">Reference proteome</keyword>
<name>A0AAV4IDB4_9GAST</name>
<comment type="caution">
    <text evidence="2">The sequence shown here is derived from an EMBL/GenBank/DDBJ whole genome shotgun (WGS) entry which is preliminary data.</text>
</comment>
<dbReference type="AlphaFoldDB" id="A0AAV4IDB4"/>
<feature type="compositionally biased region" description="Basic and acidic residues" evidence="1">
    <location>
        <begin position="30"/>
        <end position="41"/>
    </location>
</feature>
<gene>
    <name evidence="2" type="ORF">ElyMa_006560800</name>
</gene>
<accession>A0AAV4IDB4</accession>